<dbReference type="Gene3D" id="3.90.1640.30">
    <property type="match status" value="1"/>
</dbReference>
<dbReference type="Proteomes" id="UP000294813">
    <property type="component" value="Unassembled WGS sequence"/>
</dbReference>
<dbReference type="Pfam" id="PF02272">
    <property type="entry name" value="DHHA1"/>
    <property type="match status" value="1"/>
</dbReference>
<dbReference type="Pfam" id="PF01368">
    <property type="entry name" value="DHH"/>
    <property type="match status" value="1"/>
</dbReference>
<dbReference type="RefSeq" id="WP_131919062.1">
    <property type="nucleotide sequence ID" value="NZ_JAOQNU010000010.1"/>
</dbReference>
<evidence type="ECO:0000313" key="10">
    <source>
        <dbReference type="Proteomes" id="UP000294813"/>
    </source>
</evidence>
<evidence type="ECO:0000313" key="9">
    <source>
        <dbReference type="EMBL" id="TCP64321.1"/>
    </source>
</evidence>
<dbReference type="InterPro" id="IPR051673">
    <property type="entry name" value="SSDNA_exonuclease_RecJ"/>
</dbReference>
<dbReference type="OrthoDB" id="9809852at2"/>
<dbReference type="NCBIfam" id="TIGR00644">
    <property type="entry name" value="recJ"/>
    <property type="match status" value="1"/>
</dbReference>
<dbReference type="PANTHER" id="PTHR30255:SF2">
    <property type="entry name" value="SINGLE-STRANDED-DNA-SPECIFIC EXONUCLEASE RECJ"/>
    <property type="match status" value="1"/>
</dbReference>
<dbReference type="SUPFAM" id="SSF64182">
    <property type="entry name" value="DHH phosphoesterases"/>
    <property type="match status" value="1"/>
</dbReference>
<feature type="domain" description="DHHA1" evidence="7">
    <location>
        <begin position="376"/>
        <end position="464"/>
    </location>
</feature>
<keyword evidence="10" id="KW-1185">Reference proteome</keyword>
<reference evidence="9 10" key="1">
    <citation type="submission" date="2019-03" db="EMBL/GenBank/DDBJ databases">
        <title>Genomic Encyclopedia of Type Strains, Phase IV (KMG-IV): sequencing the most valuable type-strain genomes for metagenomic binning, comparative biology and taxonomic classification.</title>
        <authorList>
            <person name="Goeker M."/>
        </authorList>
    </citation>
    <scope>NUCLEOTIDE SEQUENCE [LARGE SCALE GENOMIC DNA]</scope>
    <source>
        <strain evidence="9 10">DSM 11170</strain>
    </source>
</reference>
<dbReference type="InterPro" id="IPR003156">
    <property type="entry name" value="DHHA1_dom"/>
</dbReference>
<dbReference type="GO" id="GO:0008409">
    <property type="term" value="F:5'-3' exonuclease activity"/>
    <property type="evidence" value="ECO:0007669"/>
    <property type="project" value="InterPro"/>
</dbReference>
<gene>
    <name evidence="9" type="ORF">EDD73_11020</name>
</gene>
<evidence type="ECO:0000259" key="6">
    <source>
        <dbReference type="Pfam" id="PF01368"/>
    </source>
</evidence>
<evidence type="ECO:0000259" key="8">
    <source>
        <dbReference type="Pfam" id="PF17768"/>
    </source>
</evidence>
<name>A0A4R2RWH5_9FIRM</name>
<dbReference type="PANTHER" id="PTHR30255">
    <property type="entry name" value="SINGLE-STRANDED-DNA-SPECIFIC EXONUCLEASE RECJ"/>
    <property type="match status" value="1"/>
</dbReference>
<dbReference type="InterPro" id="IPR004610">
    <property type="entry name" value="RecJ"/>
</dbReference>
<evidence type="ECO:0000259" key="7">
    <source>
        <dbReference type="Pfam" id="PF02272"/>
    </source>
</evidence>
<keyword evidence="4" id="KW-0378">Hydrolase</keyword>
<evidence type="ECO:0000256" key="2">
    <source>
        <dbReference type="ARBA" id="ARBA00019841"/>
    </source>
</evidence>
<dbReference type="InterPro" id="IPR041122">
    <property type="entry name" value="RecJ_OB"/>
</dbReference>
<comment type="caution">
    <text evidence="9">The sequence shown here is derived from an EMBL/GenBank/DDBJ whole genome shotgun (WGS) entry which is preliminary data.</text>
</comment>
<comment type="similarity">
    <text evidence="1">Belongs to the RecJ family.</text>
</comment>
<dbReference type="Gene3D" id="2.40.50.460">
    <property type="match status" value="1"/>
</dbReference>
<accession>A0A4R2RWH5</accession>
<feature type="domain" description="DDH" evidence="6">
    <location>
        <begin position="99"/>
        <end position="252"/>
    </location>
</feature>
<feature type="domain" description="RecJ OB" evidence="8">
    <location>
        <begin position="479"/>
        <end position="586"/>
    </location>
</feature>
<dbReference type="InterPro" id="IPR001667">
    <property type="entry name" value="DDH_dom"/>
</dbReference>
<dbReference type="GO" id="GO:0003676">
    <property type="term" value="F:nucleic acid binding"/>
    <property type="evidence" value="ECO:0007669"/>
    <property type="project" value="InterPro"/>
</dbReference>
<organism evidence="9 10">
    <name type="scientific">Heliophilum fasciatum</name>
    <dbReference type="NCBI Taxonomy" id="35700"/>
    <lineage>
        <taxon>Bacteria</taxon>
        <taxon>Bacillati</taxon>
        <taxon>Bacillota</taxon>
        <taxon>Clostridia</taxon>
        <taxon>Eubacteriales</taxon>
        <taxon>Heliobacteriaceae</taxon>
        <taxon>Heliophilum</taxon>
    </lineage>
</organism>
<dbReference type="AlphaFoldDB" id="A0A4R2RWH5"/>
<evidence type="ECO:0000256" key="3">
    <source>
        <dbReference type="ARBA" id="ARBA00022722"/>
    </source>
</evidence>
<evidence type="ECO:0000256" key="4">
    <source>
        <dbReference type="ARBA" id="ARBA00022801"/>
    </source>
</evidence>
<dbReference type="GO" id="GO:0006310">
    <property type="term" value="P:DNA recombination"/>
    <property type="evidence" value="ECO:0007669"/>
    <property type="project" value="InterPro"/>
</dbReference>
<keyword evidence="3" id="KW-0540">Nuclease</keyword>
<dbReference type="Pfam" id="PF17768">
    <property type="entry name" value="RecJ_OB"/>
    <property type="match status" value="1"/>
</dbReference>
<evidence type="ECO:0000256" key="5">
    <source>
        <dbReference type="ARBA" id="ARBA00022839"/>
    </source>
</evidence>
<dbReference type="EMBL" id="SLXT01000010">
    <property type="protein sequence ID" value="TCP64321.1"/>
    <property type="molecule type" value="Genomic_DNA"/>
</dbReference>
<dbReference type="InterPro" id="IPR038763">
    <property type="entry name" value="DHH_sf"/>
</dbReference>
<evidence type="ECO:0000256" key="1">
    <source>
        <dbReference type="ARBA" id="ARBA00005915"/>
    </source>
</evidence>
<sequence length="851" mass="94164">MNNVTRSNSPPSDPLWHWRCDEFLLDETKEQQTAQELAEQLGLSPVLALLLVRRRRCTVEDARRFLDSPLDSLSDPALLPGMEEAVTLILAARQRGEGILIYGDYDVDGTTACAVLYHILSDLGFEQVSYVVPRRMEEGYGLHRDPLQKAWEQGCRLLITVDCGISNMVEVTEAKAAGWQVIITDHHQPGEQLPPADAVINPKCGGGPAESLYLSGVGIAFKLGQAVAREQLGRNDGDQVAFATLDLVALGTVADIVPLEGDNRILTCHGLKRLAQTQRSGLQALMTVVGLEPARGVSTGQVGFLLAPRINAAGRIGDARVAVELMTTADPQQAMRIAEVLQHENSQRQQIEKEIFDQACAKIEQAGELPLCLIVDGEGWHSGVIGIVASRLVEKYHRPAYVLSIDSDGGIKGSARGIAGYDVYQSLAAAAAALEKYGGHPMAGGFSLRREQLAQFRFLIEAFAQAAMTPELLRKKIAIDAMLDLPDMTLELAQEINRLAPFGIGNPAPIFALRQAALLQQQRLGADKQHLRLHLGGDGLAAPVTAIGFRWQGNEQLMPGSRVDTCFTLEINEYRGRREIQCVLRDVRPSAPALLPRATDVTFRSQLARGERIQTGQAAPDFFRATWADWLPQNVGHIWVLNPFPSRTYWLQRYLQAYMPGWVVQSTIESATSGPAITIVAAHEYDRWNSMGGTVPEKNLIIAAYPLELGRVNAIIPAGLQQSGLIYYREQDRLAQQRQGKHTWPFAPPIYWERTTLLSLWKTIRETDQGNWPKCQQRLMCDFAIREINDLCNALQIFQEIELIDWNGDFRQPPSVRWDGQSKRDLTLSPTFCALQAEKVCWAAMQAKVGA</sequence>
<protein>
    <recommendedName>
        <fullName evidence="2">Single-stranded-DNA-specific exonuclease RecJ</fullName>
    </recommendedName>
</protein>
<dbReference type="GO" id="GO:0006281">
    <property type="term" value="P:DNA repair"/>
    <property type="evidence" value="ECO:0007669"/>
    <property type="project" value="InterPro"/>
</dbReference>
<keyword evidence="5 9" id="KW-0269">Exonuclease</keyword>
<proteinExistence type="inferred from homology"/>